<organism evidence="1 2">
    <name type="scientific">Nonomuraea diastatica</name>
    <dbReference type="NCBI Taxonomy" id="1848329"/>
    <lineage>
        <taxon>Bacteria</taxon>
        <taxon>Bacillati</taxon>
        <taxon>Actinomycetota</taxon>
        <taxon>Actinomycetes</taxon>
        <taxon>Streptosporangiales</taxon>
        <taxon>Streptosporangiaceae</taxon>
        <taxon>Nonomuraea</taxon>
    </lineage>
</organism>
<accession>A0A4R4VYU2</accession>
<gene>
    <name evidence="1" type="ORF">E1294_45205</name>
</gene>
<dbReference type="OrthoDB" id="3541897at2"/>
<sequence length="94" mass="10354">MFDDDFGAEAEAIATARMDADLEQAAMDAAGDALYAACDEMGICLHGIVMVVKETPVAMPPRYRCKFCRKAAPRQWFTDDRNSSYARLEEAGVL</sequence>
<evidence type="ECO:0000313" key="1">
    <source>
        <dbReference type="EMBL" id="TDD11298.1"/>
    </source>
</evidence>
<dbReference type="RefSeq" id="WP_132517845.1">
    <property type="nucleotide sequence ID" value="NZ_SMKP01000220.1"/>
</dbReference>
<evidence type="ECO:0000313" key="2">
    <source>
        <dbReference type="Proteomes" id="UP000294543"/>
    </source>
</evidence>
<name>A0A4R4VYU2_9ACTN</name>
<dbReference type="EMBL" id="SMKP01000220">
    <property type="protein sequence ID" value="TDD11298.1"/>
    <property type="molecule type" value="Genomic_DNA"/>
</dbReference>
<dbReference type="Proteomes" id="UP000294543">
    <property type="component" value="Unassembled WGS sequence"/>
</dbReference>
<comment type="caution">
    <text evidence="1">The sequence shown here is derived from an EMBL/GenBank/DDBJ whole genome shotgun (WGS) entry which is preliminary data.</text>
</comment>
<protein>
    <submittedName>
        <fullName evidence="1">Uncharacterized protein</fullName>
    </submittedName>
</protein>
<dbReference type="AlphaFoldDB" id="A0A4R4VYU2"/>
<keyword evidence="2" id="KW-1185">Reference proteome</keyword>
<reference evidence="1 2" key="1">
    <citation type="submission" date="2019-03" db="EMBL/GenBank/DDBJ databases">
        <title>Draft genome sequences of novel Actinobacteria.</title>
        <authorList>
            <person name="Sahin N."/>
            <person name="Ay H."/>
            <person name="Saygin H."/>
        </authorList>
    </citation>
    <scope>NUCLEOTIDE SEQUENCE [LARGE SCALE GENOMIC DNA]</scope>
    <source>
        <strain evidence="1 2">KC712</strain>
    </source>
</reference>
<proteinExistence type="predicted"/>